<dbReference type="PANTHER" id="PTHR43179">
    <property type="entry name" value="RHAMNOSYLTRANSFERASE WBBL"/>
    <property type="match status" value="1"/>
</dbReference>
<dbReference type="InterPro" id="IPR029044">
    <property type="entry name" value="Nucleotide-diphossugar_trans"/>
</dbReference>
<dbReference type="PANTHER" id="PTHR43179:SF12">
    <property type="entry name" value="GALACTOFURANOSYLTRANSFERASE GLFT2"/>
    <property type="match status" value="1"/>
</dbReference>
<organism evidence="7 8">
    <name type="scientific">Candidatus Aeolococcus gillhamiae</name>
    <dbReference type="NCBI Taxonomy" id="3127015"/>
    <lineage>
        <taxon>Bacteria</taxon>
        <taxon>Bacillati</taxon>
        <taxon>Candidatus Dormiibacterota</taxon>
        <taxon>Candidatus Dormibacteria</taxon>
        <taxon>Candidatus Aeolococcales</taxon>
        <taxon>Candidatus Aeolococcaceae</taxon>
        <taxon>Candidatus Aeolococcus</taxon>
    </lineage>
</organism>
<dbReference type="InterPro" id="IPR001173">
    <property type="entry name" value="Glyco_trans_2-like"/>
</dbReference>
<dbReference type="EMBL" id="QHBU01000196">
    <property type="protein sequence ID" value="PZR79668.1"/>
    <property type="molecule type" value="Genomic_DNA"/>
</dbReference>
<dbReference type="CDD" id="cd04186">
    <property type="entry name" value="GT_2_like_c"/>
    <property type="match status" value="1"/>
</dbReference>
<reference evidence="7 8" key="1">
    <citation type="journal article" date="2017" name="Nature">
        <title>Atmospheric trace gases support primary production in Antarctic desert surface soil.</title>
        <authorList>
            <person name="Ji M."/>
            <person name="Greening C."/>
            <person name="Vanwonterghem I."/>
            <person name="Carere C.R."/>
            <person name="Bay S.K."/>
            <person name="Steen J.A."/>
            <person name="Montgomery K."/>
            <person name="Lines T."/>
            <person name="Beardall J."/>
            <person name="van Dorst J."/>
            <person name="Snape I."/>
            <person name="Stott M.B."/>
            <person name="Hugenholtz P."/>
            <person name="Ferrari B.C."/>
        </authorList>
    </citation>
    <scope>NUCLEOTIDE SEQUENCE [LARGE SCALE GENOMIC DNA]</scope>
    <source>
        <strain evidence="7">RRmetagenome_bin12</strain>
    </source>
</reference>
<comment type="similarity">
    <text evidence="2">Belongs to the glycosyltransferase 2 family.</text>
</comment>
<evidence type="ECO:0000256" key="1">
    <source>
        <dbReference type="ARBA" id="ARBA00004776"/>
    </source>
</evidence>
<comment type="caution">
    <text evidence="7">The sequence shown here is derived from an EMBL/GenBank/DDBJ whole genome shotgun (WGS) entry which is preliminary data.</text>
</comment>
<evidence type="ECO:0000256" key="3">
    <source>
        <dbReference type="ARBA" id="ARBA00022676"/>
    </source>
</evidence>
<sequence length="392" mass="41719">MEASSSGEGSAYQPHQQVERSDTRAPAAEPAVIDVVPEGSLSSTSALRTSAIVVNYNGGDDLARCVRAVLAQDRDAEVIVVDNASEDGSADSLQRDIPEVRVVSGHGNAGFAGGANRGAAVACGDILLFLNPDIELAAGCLAAFAARMARTSAGVVAPAVRHTSQSDSTEYGATVDLLADLVGLTRLGNQPLYVSGCALAITRRLFDELGGFDASYFMICEDLDLCWRALLTGRDVEVIASALAFHRGGAATKGGYVRGGHLEVTAFRIALRERNTLTTLLKCAPVGWLGAVVTVRLLRIGLLITASLLIGRVDLAWALAVGVVWNARRLPVILGERRSIGVTPVKRADVFYSRVLRNFNALSLLGRYGLPRFVDGRRELTARRCWPPVLPR</sequence>
<accession>A0A2W6A2M1</accession>
<evidence type="ECO:0000256" key="5">
    <source>
        <dbReference type="SAM" id="MobiDB-lite"/>
    </source>
</evidence>
<proteinExistence type="inferred from homology"/>
<evidence type="ECO:0000313" key="8">
    <source>
        <dbReference type="Proteomes" id="UP000248724"/>
    </source>
</evidence>
<dbReference type="Proteomes" id="UP000248724">
    <property type="component" value="Unassembled WGS sequence"/>
</dbReference>
<protein>
    <recommendedName>
        <fullName evidence="6">Glycosyltransferase 2-like domain-containing protein</fullName>
    </recommendedName>
</protein>
<evidence type="ECO:0000256" key="2">
    <source>
        <dbReference type="ARBA" id="ARBA00006739"/>
    </source>
</evidence>
<dbReference type="GO" id="GO:0016757">
    <property type="term" value="F:glycosyltransferase activity"/>
    <property type="evidence" value="ECO:0007669"/>
    <property type="project" value="UniProtKB-KW"/>
</dbReference>
<dbReference type="SUPFAM" id="SSF53448">
    <property type="entry name" value="Nucleotide-diphospho-sugar transferases"/>
    <property type="match status" value="1"/>
</dbReference>
<dbReference type="Gene3D" id="3.90.550.10">
    <property type="entry name" value="Spore Coat Polysaccharide Biosynthesis Protein SpsA, Chain A"/>
    <property type="match status" value="1"/>
</dbReference>
<evidence type="ECO:0000256" key="4">
    <source>
        <dbReference type="ARBA" id="ARBA00022679"/>
    </source>
</evidence>
<feature type="region of interest" description="Disordered" evidence="5">
    <location>
        <begin position="1"/>
        <end position="30"/>
    </location>
</feature>
<feature type="compositionally biased region" description="Polar residues" evidence="5">
    <location>
        <begin position="1"/>
        <end position="16"/>
    </location>
</feature>
<evidence type="ECO:0000259" key="6">
    <source>
        <dbReference type="Pfam" id="PF00535"/>
    </source>
</evidence>
<feature type="domain" description="Glycosyltransferase 2-like" evidence="6">
    <location>
        <begin position="50"/>
        <end position="209"/>
    </location>
</feature>
<comment type="pathway">
    <text evidence="1">Cell wall biogenesis; cell wall polysaccharide biosynthesis.</text>
</comment>
<evidence type="ECO:0000313" key="7">
    <source>
        <dbReference type="EMBL" id="PZR79668.1"/>
    </source>
</evidence>
<keyword evidence="4" id="KW-0808">Transferase</keyword>
<dbReference type="Pfam" id="PF00535">
    <property type="entry name" value="Glycos_transf_2"/>
    <property type="match status" value="1"/>
</dbReference>
<keyword evidence="3" id="KW-0328">Glycosyltransferase</keyword>
<name>A0A2W6A2M1_9BACT</name>
<dbReference type="AlphaFoldDB" id="A0A2W6A2M1"/>
<gene>
    <name evidence="7" type="ORF">DLM65_10380</name>
</gene>